<dbReference type="SUPFAM" id="SSF53098">
    <property type="entry name" value="Ribonuclease H-like"/>
    <property type="match status" value="1"/>
</dbReference>
<feature type="domain" description="DUF659" evidence="1">
    <location>
        <begin position="73"/>
        <end position="214"/>
    </location>
</feature>
<dbReference type="Pfam" id="PF04937">
    <property type="entry name" value="DUF659"/>
    <property type="match status" value="1"/>
</dbReference>
<dbReference type="GO" id="GO:0005634">
    <property type="term" value="C:nucleus"/>
    <property type="evidence" value="ECO:0007669"/>
    <property type="project" value="InterPro"/>
</dbReference>
<dbReference type="OrthoDB" id="6623841at2759"/>
<dbReference type="InterPro" id="IPR007021">
    <property type="entry name" value="DUF659"/>
</dbReference>
<dbReference type="EMBL" id="VYZN01000833">
    <property type="protein sequence ID" value="KAE9522649.1"/>
    <property type="molecule type" value="Genomic_DNA"/>
</dbReference>
<dbReference type="Proteomes" id="UP000475862">
    <property type="component" value="Unassembled WGS sequence"/>
</dbReference>
<dbReference type="InterPro" id="IPR012337">
    <property type="entry name" value="RNaseH-like_sf"/>
</dbReference>
<comment type="caution">
    <text evidence="2">The sequence shown here is derived from an EMBL/GenBank/DDBJ whole genome shotgun (WGS) entry which is preliminary data.</text>
</comment>
<dbReference type="InterPro" id="IPR033375">
    <property type="entry name" value="Cggbp1"/>
</dbReference>
<reference evidence="2 3" key="1">
    <citation type="submission" date="2019-08" db="EMBL/GenBank/DDBJ databases">
        <title>The genome of the soybean aphid Biotype 1, its phylome, world population structure and adaptation to the North American continent.</title>
        <authorList>
            <person name="Giordano R."/>
            <person name="Donthu R.K."/>
            <person name="Hernandez A.G."/>
            <person name="Wright C.L."/>
            <person name="Zimin A.V."/>
        </authorList>
    </citation>
    <scope>NUCLEOTIDE SEQUENCE [LARGE SCALE GENOMIC DNA]</scope>
    <source>
        <tissue evidence="2">Whole aphids</tissue>
    </source>
</reference>
<sequence>MCNVKVTAEKRFAVQQHLSRDKHINGLERNVPNRSEYFLDLTRTFLSCNIPLNKLENPAFSKFLEKYTNKQTPDRSTLRKNYVSICYDETIQMIRSYVENKKLWVSINETTDANGRYVANVIIEVLEKTNHSTIAKVLDKSLSILWPQGIIHDNVLLFLSDAAPYMVKAATSIQTYYSKMIHVTCLAHALHRVAEEIRIHFPNVDELINNVKKVFLKAPSRIQIFKTMAPDIPLPPRPVLTRWGTWLNASMYYCDHFELIKEIINQLDGEDAVAVSKAQNLFSNHISNIYNSIRNFRTEIQKTPNQIGKIIYQKLSTTLNKNKGFKIISNISDILNGQGTTNEIPDDLTANDLAFFKYSPITSVDVERSFSIYKNLLADNRRSFLFENLKQALVVQCNSSECTVEYKCYTQLKMRSLPGGDQFSSGDG</sequence>
<dbReference type="PANTHER" id="PTHR32344:SF1">
    <property type="entry name" value="U1-TYPE DOMAIN-CONTAINING PROTEIN"/>
    <property type="match status" value="1"/>
</dbReference>
<accession>A0A6G0SWF1</accession>
<evidence type="ECO:0000313" key="2">
    <source>
        <dbReference type="EMBL" id="KAE9522649.1"/>
    </source>
</evidence>
<organism evidence="2 3">
    <name type="scientific">Aphis glycines</name>
    <name type="common">Soybean aphid</name>
    <dbReference type="NCBI Taxonomy" id="307491"/>
    <lineage>
        <taxon>Eukaryota</taxon>
        <taxon>Metazoa</taxon>
        <taxon>Ecdysozoa</taxon>
        <taxon>Arthropoda</taxon>
        <taxon>Hexapoda</taxon>
        <taxon>Insecta</taxon>
        <taxon>Pterygota</taxon>
        <taxon>Neoptera</taxon>
        <taxon>Paraneoptera</taxon>
        <taxon>Hemiptera</taxon>
        <taxon>Sternorrhyncha</taxon>
        <taxon>Aphidomorpha</taxon>
        <taxon>Aphidoidea</taxon>
        <taxon>Aphididae</taxon>
        <taxon>Aphidini</taxon>
        <taxon>Aphis</taxon>
        <taxon>Aphis</taxon>
    </lineage>
</organism>
<dbReference type="AlphaFoldDB" id="A0A6G0SWF1"/>
<dbReference type="GO" id="GO:0003690">
    <property type="term" value="F:double-stranded DNA binding"/>
    <property type="evidence" value="ECO:0007669"/>
    <property type="project" value="InterPro"/>
</dbReference>
<proteinExistence type="predicted"/>
<evidence type="ECO:0000259" key="1">
    <source>
        <dbReference type="Pfam" id="PF04937"/>
    </source>
</evidence>
<dbReference type="PANTHER" id="PTHR32344">
    <property type="entry name" value="U1-TYPE DOMAIN-CONTAINING PROTEIN"/>
    <property type="match status" value="1"/>
</dbReference>
<dbReference type="GO" id="GO:0006357">
    <property type="term" value="P:regulation of transcription by RNA polymerase II"/>
    <property type="evidence" value="ECO:0007669"/>
    <property type="project" value="InterPro"/>
</dbReference>
<keyword evidence="3" id="KW-1185">Reference proteome</keyword>
<evidence type="ECO:0000313" key="3">
    <source>
        <dbReference type="Proteomes" id="UP000475862"/>
    </source>
</evidence>
<name>A0A6G0SWF1_APHGL</name>
<protein>
    <recommendedName>
        <fullName evidence="1">DUF659 domain-containing protein</fullName>
    </recommendedName>
</protein>
<gene>
    <name evidence="2" type="ORF">AGLY_016954</name>
</gene>